<accession>A0A2T4UB15</accession>
<proteinExistence type="predicted"/>
<sequence length="66" mass="7497">MEERAESTRFLEEKPSFYFPGGAEAGPPGKLPAEAEAGKCLRMYKKYFINSLDRACRSCRQARSVY</sequence>
<protein>
    <submittedName>
        <fullName evidence="2">Uncharacterized protein</fullName>
    </submittedName>
</protein>
<organism evidence="2 3">
    <name type="scientific">Alkalicoccus saliphilus</name>
    <dbReference type="NCBI Taxonomy" id="200989"/>
    <lineage>
        <taxon>Bacteria</taxon>
        <taxon>Bacillati</taxon>
        <taxon>Bacillota</taxon>
        <taxon>Bacilli</taxon>
        <taxon>Bacillales</taxon>
        <taxon>Bacillaceae</taxon>
        <taxon>Alkalicoccus</taxon>
    </lineage>
</organism>
<name>A0A2T4UB15_9BACI</name>
<feature type="compositionally biased region" description="Basic and acidic residues" evidence="1">
    <location>
        <begin position="1"/>
        <end position="15"/>
    </location>
</feature>
<dbReference type="AlphaFoldDB" id="A0A2T4UB15"/>
<reference evidence="2 3" key="1">
    <citation type="submission" date="2018-03" db="EMBL/GenBank/DDBJ databases">
        <title>Alkalicoccus saliphilus sp. nov., isolated from a mineral pool.</title>
        <authorList>
            <person name="Zhao B."/>
        </authorList>
    </citation>
    <scope>NUCLEOTIDE SEQUENCE [LARGE SCALE GENOMIC DNA]</scope>
    <source>
        <strain evidence="2 3">6AG</strain>
    </source>
</reference>
<comment type="caution">
    <text evidence="2">The sequence shown here is derived from an EMBL/GenBank/DDBJ whole genome shotgun (WGS) entry which is preliminary data.</text>
</comment>
<evidence type="ECO:0000256" key="1">
    <source>
        <dbReference type="SAM" id="MobiDB-lite"/>
    </source>
</evidence>
<dbReference type="EMBL" id="PZJJ01000001">
    <property type="protein sequence ID" value="PTL40588.1"/>
    <property type="molecule type" value="Genomic_DNA"/>
</dbReference>
<feature type="region of interest" description="Disordered" evidence="1">
    <location>
        <begin position="1"/>
        <end position="27"/>
    </location>
</feature>
<evidence type="ECO:0000313" key="2">
    <source>
        <dbReference type="EMBL" id="PTL40588.1"/>
    </source>
</evidence>
<gene>
    <name evidence="2" type="ORF">C6Y45_01390</name>
</gene>
<evidence type="ECO:0000313" key="3">
    <source>
        <dbReference type="Proteomes" id="UP000240509"/>
    </source>
</evidence>
<keyword evidence="3" id="KW-1185">Reference proteome</keyword>
<dbReference type="Proteomes" id="UP000240509">
    <property type="component" value="Unassembled WGS sequence"/>
</dbReference>